<gene>
    <name evidence="2" type="ordered locus">swp_2071</name>
</gene>
<keyword evidence="3" id="KW-1185">Reference proteome</keyword>
<evidence type="ECO:0000313" key="2">
    <source>
        <dbReference type="EMBL" id="ACJ28827.1"/>
    </source>
</evidence>
<accession>B8CNJ3</accession>
<name>B8CNJ3_SHEPW</name>
<feature type="signal peptide" evidence="1">
    <location>
        <begin position="1"/>
        <end position="33"/>
    </location>
</feature>
<dbReference type="RefSeq" id="WP_020912189.1">
    <property type="nucleotide sequence ID" value="NC_011566.1"/>
</dbReference>
<organism evidence="2 3">
    <name type="scientific">Shewanella piezotolerans (strain WP3 / JCM 13877)</name>
    <dbReference type="NCBI Taxonomy" id="225849"/>
    <lineage>
        <taxon>Bacteria</taxon>
        <taxon>Pseudomonadati</taxon>
        <taxon>Pseudomonadota</taxon>
        <taxon>Gammaproteobacteria</taxon>
        <taxon>Alteromonadales</taxon>
        <taxon>Shewanellaceae</taxon>
        <taxon>Shewanella</taxon>
    </lineage>
</organism>
<sequence>MKGLFKKTATFRAAATLAVVTAALGTISLTSQSTETASNAACVCDTATSSYNPGLPASHPSNRCASQSHDLSWKSWLTGKSRTNQLHFIDLFELLYGHQSSPITSDNSPMKGE</sequence>
<dbReference type="EMBL" id="CP000472">
    <property type="protein sequence ID" value="ACJ28827.1"/>
    <property type="molecule type" value="Genomic_DNA"/>
</dbReference>
<dbReference type="STRING" id="225849.swp_2071"/>
<evidence type="ECO:0000256" key="1">
    <source>
        <dbReference type="SAM" id="SignalP"/>
    </source>
</evidence>
<dbReference type="OrthoDB" id="5772064at2"/>
<dbReference type="KEGG" id="swp:swp_2071"/>
<protein>
    <submittedName>
        <fullName evidence="2">Uncharacterized protein</fullName>
    </submittedName>
</protein>
<dbReference type="AlphaFoldDB" id="B8CNJ3"/>
<feature type="chain" id="PRO_5002870270" evidence="1">
    <location>
        <begin position="34"/>
        <end position="113"/>
    </location>
</feature>
<dbReference type="HOGENOM" id="CLU_162053_0_0_6"/>
<proteinExistence type="predicted"/>
<dbReference type="Proteomes" id="UP000000753">
    <property type="component" value="Chromosome"/>
</dbReference>
<keyword evidence="1" id="KW-0732">Signal</keyword>
<reference evidence="2 3" key="1">
    <citation type="journal article" date="2008" name="PLoS ONE">
        <title>Environmental adaptation: genomic analysis of the piezotolerant and psychrotolerant deep-sea iron reducing bacterium Shewanella piezotolerans WP3.</title>
        <authorList>
            <person name="Wang F."/>
            <person name="Wang J."/>
            <person name="Jian H."/>
            <person name="Zhang B."/>
            <person name="Li S."/>
            <person name="Wang F."/>
            <person name="Zeng X."/>
            <person name="Gao L."/>
            <person name="Bartlett D.H."/>
            <person name="Yu J."/>
            <person name="Hu S."/>
            <person name="Xiao X."/>
        </authorList>
    </citation>
    <scope>NUCLEOTIDE SEQUENCE [LARGE SCALE GENOMIC DNA]</scope>
    <source>
        <strain evidence="3">WP3 / JCM 13877</strain>
    </source>
</reference>
<dbReference type="eggNOG" id="ENOG5033BGP">
    <property type="taxonomic scope" value="Bacteria"/>
</dbReference>
<evidence type="ECO:0000313" key="3">
    <source>
        <dbReference type="Proteomes" id="UP000000753"/>
    </source>
</evidence>